<dbReference type="SUPFAM" id="SSF56645">
    <property type="entry name" value="Acyl-CoA dehydrogenase NM domain-like"/>
    <property type="match status" value="1"/>
</dbReference>
<evidence type="ECO:0000256" key="1">
    <source>
        <dbReference type="ARBA" id="ARBA00001974"/>
    </source>
</evidence>
<protein>
    <submittedName>
        <fullName evidence="9">Acyl-CoA dehydrogenase</fullName>
    </submittedName>
</protein>
<dbReference type="InterPro" id="IPR036250">
    <property type="entry name" value="AcylCo_DH-like_C"/>
</dbReference>
<dbReference type="PANTHER" id="PTHR42803">
    <property type="entry name" value="ACYL-COA DEHYDROGENASE"/>
    <property type="match status" value="1"/>
</dbReference>
<proteinExistence type="inferred from homology"/>
<keyword evidence="4 5" id="KW-0274">FAD</keyword>
<comment type="similarity">
    <text evidence="2 5">Belongs to the acyl-CoA dehydrogenase family.</text>
</comment>
<dbReference type="RefSeq" id="WP_127706379.1">
    <property type="nucleotide sequence ID" value="NZ_SACO01000002.1"/>
</dbReference>
<comment type="caution">
    <text evidence="9">The sequence shown here is derived from an EMBL/GenBank/DDBJ whole genome shotgun (WGS) entry which is preliminary data.</text>
</comment>
<evidence type="ECO:0000259" key="7">
    <source>
        <dbReference type="Pfam" id="PF02770"/>
    </source>
</evidence>
<organism evidence="9 10">
    <name type="scientific">Novosphingobium umbonatum</name>
    <dbReference type="NCBI Taxonomy" id="1908524"/>
    <lineage>
        <taxon>Bacteria</taxon>
        <taxon>Pseudomonadati</taxon>
        <taxon>Pseudomonadota</taxon>
        <taxon>Alphaproteobacteria</taxon>
        <taxon>Sphingomonadales</taxon>
        <taxon>Sphingomonadaceae</taxon>
        <taxon>Novosphingobium</taxon>
    </lineage>
</organism>
<accession>A0A437NAW2</accession>
<evidence type="ECO:0000259" key="8">
    <source>
        <dbReference type="Pfam" id="PF02771"/>
    </source>
</evidence>
<evidence type="ECO:0000256" key="4">
    <source>
        <dbReference type="ARBA" id="ARBA00022827"/>
    </source>
</evidence>
<dbReference type="PANTHER" id="PTHR42803:SF1">
    <property type="entry name" value="BROAD-SPECIFICITY LINEAR ACYL-COA DEHYDROGENASE FADE5"/>
    <property type="match status" value="1"/>
</dbReference>
<dbReference type="GO" id="GO:0050660">
    <property type="term" value="F:flavin adenine dinucleotide binding"/>
    <property type="evidence" value="ECO:0007669"/>
    <property type="project" value="InterPro"/>
</dbReference>
<dbReference type="InterPro" id="IPR006091">
    <property type="entry name" value="Acyl-CoA_Oxase/DH_mid-dom"/>
</dbReference>
<keyword evidence="10" id="KW-1185">Reference proteome</keyword>
<dbReference type="InterPro" id="IPR052166">
    <property type="entry name" value="Diverse_Acyl-CoA_DH"/>
</dbReference>
<evidence type="ECO:0000259" key="6">
    <source>
        <dbReference type="Pfam" id="PF00441"/>
    </source>
</evidence>
<gene>
    <name evidence="9" type="ORF">EOE18_03820</name>
</gene>
<dbReference type="EMBL" id="SACO01000002">
    <property type="protein sequence ID" value="RVU07088.1"/>
    <property type="molecule type" value="Genomic_DNA"/>
</dbReference>
<dbReference type="InterPro" id="IPR037069">
    <property type="entry name" value="AcylCoA_DH/ox_N_sf"/>
</dbReference>
<evidence type="ECO:0000256" key="3">
    <source>
        <dbReference type="ARBA" id="ARBA00022630"/>
    </source>
</evidence>
<keyword evidence="3 5" id="KW-0285">Flavoprotein</keyword>
<dbReference type="OrthoDB" id="9807883at2"/>
<dbReference type="GO" id="GO:0016627">
    <property type="term" value="F:oxidoreductase activity, acting on the CH-CH group of donors"/>
    <property type="evidence" value="ECO:0007669"/>
    <property type="project" value="InterPro"/>
</dbReference>
<dbReference type="Gene3D" id="1.10.540.10">
    <property type="entry name" value="Acyl-CoA dehydrogenase/oxidase, N-terminal domain"/>
    <property type="match status" value="1"/>
</dbReference>
<feature type="domain" description="Acyl-CoA dehydrogenase/oxidase C-terminal" evidence="6">
    <location>
        <begin position="275"/>
        <end position="438"/>
    </location>
</feature>
<dbReference type="Gene3D" id="2.40.110.10">
    <property type="entry name" value="Butyryl-CoA Dehydrogenase, subunit A, domain 2"/>
    <property type="match status" value="1"/>
</dbReference>
<dbReference type="InterPro" id="IPR046373">
    <property type="entry name" value="Acyl-CoA_Oxase/DH_mid-dom_sf"/>
</dbReference>
<name>A0A437NAW2_9SPHN</name>
<keyword evidence="5" id="KW-0560">Oxidoreductase</keyword>
<evidence type="ECO:0000256" key="2">
    <source>
        <dbReference type="ARBA" id="ARBA00009347"/>
    </source>
</evidence>
<dbReference type="InterPro" id="IPR009075">
    <property type="entry name" value="AcylCo_DH/oxidase_C"/>
</dbReference>
<dbReference type="AlphaFoldDB" id="A0A437NAW2"/>
<dbReference type="InterPro" id="IPR013786">
    <property type="entry name" value="AcylCoA_DH/ox_N"/>
</dbReference>
<dbReference type="Gene3D" id="1.20.140.10">
    <property type="entry name" value="Butyryl-CoA Dehydrogenase, subunit A, domain 3"/>
    <property type="match status" value="1"/>
</dbReference>
<dbReference type="Pfam" id="PF02771">
    <property type="entry name" value="Acyl-CoA_dh_N"/>
    <property type="match status" value="1"/>
</dbReference>
<comment type="cofactor">
    <cofactor evidence="1 5">
        <name>FAD</name>
        <dbReference type="ChEBI" id="CHEBI:57692"/>
    </cofactor>
</comment>
<feature type="domain" description="Acyl-CoA oxidase/dehydrogenase middle" evidence="7">
    <location>
        <begin position="159"/>
        <end position="261"/>
    </location>
</feature>
<evidence type="ECO:0000313" key="10">
    <source>
        <dbReference type="Proteomes" id="UP000282837"/>
    </source>
</evidence>
<reference evidence="9 10" key="1">
    <citation type="submission" date="2019-01" db="EMBL/GenBank/DDBJ databases">
        <authorList>
            <person name="Chen W.-M."/>
        </authorList>
    </citation>
    <scope>NUCLEOTIDE SEQUENCE [LARGE SCALE GENOMIC DNA]</scope>
    <source>
        <strain evidence="9 10">FSY-9</strain>
    </source>
</reference>
<feature type="domain" description="Acyl-CoA dehydrogenase/oxidase N-terminal" evidence="8">
    <location>
        <begin position="37"/>
        <end position="153"/>
    </location>
</feature>
<dbReference type="SUPFAM" id="SSF47203">
    <property type="entry name" value="Acyl-CoA dehydrogenase C-terminal domain-like"/>
    <property type="match status" value="1"/>
</dbReference>
<evidence type="ECO:0000256" key="5">
    <source>
        <dbReference type="RuleBase" id="RU362125"/>
    </source>
</evidence>
<dbReference type="Pfam" id="PF02770">
    <property type="entry name" value="Acyl-CoA_dh_M"/>
    <property type="match status" value="1"/>
</dbReference>
<dbReference type="InterPro" id="IPR009100">
    <property type="entry name" value="AcylCoA_DH/oxidase_NM_dom_sf"/>
</dbReference>
<evidence type="ECO:0000313" key="9">
    <source>
        <dbReference type="EMBL" id="RVU07088.1"/>
    </source>
</evidence>
<sequence>MDITATIARHLALSPGWDAVRAASESFAEASEELIEQVLHSAKGFGEDYLAPLNAAADVAGCKLVDGRVITVPEHKAAWEAFREGGWLMLDAPAEIGGMGLPTALGNAVQEMMDRHGPAFGMMPVPSRAAARLLQAYGDEAVQERYLAALIDGSMGATIGISEPDAGSDVRRLRSRAEPLGDGIWSITGEKCWISFGDQDITTSIAHLLLAKTAPEGQAPSPKDPISLFLVPSDLDGQRQPIIIRRLEEKLGLHASPTCVMGVEGAKGYLLGEIGRGLPQLFVMITNMRLATGVMGLAIASRAAEIAHGYAAERRQGGNGPQAMLINQHRDVQLQLLSLSARVECLRGLIYATANAADLARVSSDPAQKAQGEALAGWLLPIIKTLGGETGFGVASDAIQVLGGAGYTREWPVEQGLRDARVLTVFEGTTGMQAQDLALRRLRGGGGAAYQAFLAAAKPDIAVLDHAGLNAALATLESTAETLAVAEQEDAEAGATAFLSLAAIVAQGWIAARLITGNAGDPLGQQLAAAARFALSDIAPRAHLASAQALAGAARLEGFGAFLED</sequence>
<dbReference type="Proteomes" id="UP000282837">
    <property type="component" value="Unassembled WGS sequence"/>
</dbReference>
<dbReference type="Pfam" id="PF00441">
    <property type="entry name" value="Acyl-CoA_dh_1"/>
    <property type="match status" value="1"/>
</dbReference>